<dbReference type="STRING" id="75913.A0A0K0FJ80"/>
<dbReference type="SUPFAM" id="SSF56672">
    <property type="entry name" value="DNA/RNA polymerases"/>
    <property type="match status" value="1"/>
</dbReference>
<dbReference type="AlphaFoldDB" id="A0A0K0FJ80"/>
<sequence>MTIDLYILCKGDKRSRIIWSDVNKMKFGELIKTLLGTSHFHLRKDNLPLIMVVDASNIAADRYIYQQQESERLILGHFCCVLGKCLKARSLAYLELKAISVEAESFKNLNITQPKHMELLCTIKQYVIEIIYIPGSQNCITDYISRCTSANDGGSDKVLKEINFIHESHSKKDEITKMIKNNKINIEKYDVKLNDIKYVTVKKDNDVHEKRLVIPIVNDNLAWHMIKSVHDKYEHIVGRKLIELVERKHKMKDLKVKVDKFIKHILTCQKTMEKNLFRPELETIQYSKNVWKIITTDICVVD</sequence>
<evidence type="ECO:0000313" key="2">
    <source>
        <dbReference type="WBParaSite" id="SVE_0895200.1"/>
    </source>
</evidence>
<keyword evidence="1" id="KW-1185">Reference proteome</keyword>
<name>A0A0K0FJ80_STRVS</name>
<protein>
    <submittedName>
        <fullName evidence="2">RT_RNaseH_2 domain-containing protein</fullName>
    </submittedName>
</protein>
<evidence type="ECO:0000313" key="1">
    <source>
        <dbReference type="Proteomes" id="UP000035680"/>
    </source>
</evidence>
<proteinExistence type="predicted"/>
<reference evidence="1" key="1">
    <citation type="submission" date="2014-07" db="EMBL/GenBank/DDBJ databases">
        <authorList>
            <person name="Martin A.A"/>
            <person name="De Silva N."/>
        </authorList>
    </citation>
    <scope>NUCLEOTIDE SEQUENCE</scope>
</reference>
<accession>A0A0K0FJ80</accession>
<dbReference type="Proteomes" id="UP000035680">
    <property type="component" value="Unassembled WGS sequence"/>
</dbReference>
<organism evidence="1 2">
    <name type="scientific">Strongyloides venezuelensis</name>
    <name type="common">Threadworm</name>
    <dbReference type="NCBI Taxonomy" id="75913"/>
    <lineage>
        <taxon>Eukaryota</taxon>
        <taxon>Metazoa</taxon>
        <taxon>Ecdysozoa</taxon>
        <taxon>Nematoda</taxon>
        <taxon>Chromadorea</taxon>
        <taxon>Rhabditida</taxon>
        <taxon>Tylenchina</taxon>
        <taxon>Panagrolaimomorpha</taxon>
        <taxon>Strongyloidoidea</taxon>
        <taxon>Strongyloididae</taxon>
        <taxon>Strongyloides</taxon>
    </lineage>
</organism>
<reference evidence="2" key="2">
    <citation type="submission" date="2015-08" db="UniProtKB">
        <authorList>
            <consortium name="WormBaseParasite"/>
        </authorList>
    </citation>
    <scope>IDENTIFICATION</scope>
</reference>
<dbReference type="WBParaSite" id="SVE_0895200.1">
    <property type="protein sequence ID" value="SVE_0895200.1"/>
    <property type="gene ID" value="SVE_0895200"/>
</dbReference>
<dbReference type="InterPro" id="IPR043502">
    <property type="entry name" value="DNA/RNA_pol_sf"/>
</dbReference>